<comment type="caution">
    <text evidence="1">The sequence shown here is derived from an EMBL/GenBank/DDBJ whole genome shotgun (WGS) entry which is preliminary data.</text>
</comment>
<dbReference type="EMBL" id="BAABHB010000018">
    <property type="protein sequence ID" value="GAA4419263.1"/>
    <property type="molecule type" value="Genomic_DNA"/>
</dbReference>
<gene>
    <name evidence="1" type="ORF">GCM10023187_53400</name>
</gene>
<proteinExistence type="predicted"/>
<accession>A0ABP8KYI2</accession>
<sequence length="74" mass="8386">MAKKAQRRRADVTRRVLVRATSAAVRQASQKAMEVSGYIIQAQDGWVVRLDRDGQETRLAPINRVERPAQLILD</sequence>
<protein>
    <submittedName>
        <fullName evidence="1">Uncharacterized protein</fullName>
    </submittedName>
</protein>
<evidence type="ECO:0000313" key="2">
    <source>
        <dbReference type="Proteomes" id="UP001500936"/>
    </source>
</evidence>
<dbReference type="Proteomes" id="UP001500936">
    <property type="component" value="Unassembled WGS sequence"/>
</dbReference>
<evidence type="ECO:0000313" key="1">
    <source>
        <dbReference type="EMBL" id="GAA4419263.1"/>
    </source>
</evidence>
<name>A0ABP8KYI2_9BACT</name>
<organism evidence="1 2">
    <name type="scientific">Nibrella viscosa</name>
    <dbReference type="NCBI Taxonomy" id="1084524"/>
    <lineage>
        <taxon>Bacteria</taxon>
        <taxon>Pseudomonadati</taxon>
        <taxon>Bacteroidota</taxon>
        <taxon>Cytophagia</taxon>
        <taxon>Cytophagales</taxon>
        <taxon>Spirosomataceae</taxon>
        <taxon>Nibrella</taxon>
    </lineage>
</organism>
<reference evidence="2" key="1">
    <citation type="journal article" date="2019" name="Int. J. Syst. Evol. Microbiol.">
        <title>The Global Catalogue of Microorganisms (GCM) 10K type strain sequencing project: providing services to taxonomists for standard genome sequencing and annotation.</title>
        <authorList>
            <consortium name="The Broad Institute Genomics Platform"/>
            <consortium name="The Broad Institute Genome Sequencing Center for Infectious Disease"/>
            <person name="Wu L."/>
            <person name="Ma J."/>
        </authorList>
    </citation>
    <scope>NUCLEOTIDE SEQUENCE [LARGE SCALE GENOMIC DNA]</scope>
    <source>
        <strain evidence="2">JCM 17925</strain>
    </source>
</reference>
<keyword evidence="2" id="KW-1185">Reference proteome</keyword>